<proteinExistence type="predicted"/>
<accession>A0ABU9HCX3</accession>
<comment type="caution">
    <text evidence="1">The sequence shown here is derived from an EMBL/GenBank/DDBJ whole genome shotgun (WGS) entry which is preliminary data.</text>
</comment>
<dbReference type="InterPro" id="IPR007396">
    <property type="entry name" value="TR_PAI2-type"/>
</dbReference>
<keyword evidence="2" id="KW-1185">Reference proteome</keyword>
<evidence type="ECO:0000313" key="2">
    <source>
        <dbReference type="Proteomes" id="UP001366060"/>
    </source>
</evidence>
<dbReference type="PIRSF" id="PIRSF010372">
    <property type="entry name" value="PaiB"/>
    <property type="match status" value="1"/>
</dbReference>
<protein>
    <submittedName>
        <fullName evidence="1">FMN-binding negative transcriptional regulator</fullName>
    </submittedName>
</protein>
<dbReference type="PANTHER" id="PTHR35802:SF1">
    <property type="entry name" value="PROTEASE SYNTHASE AND SPORULATION PROTEIN PAI 2"/>
    <property type="match status" value="1"/>
</dbReference>
<dbReference type="SUPFAM" id="SSF50475">
    <property type="entry name" value="FMN-binding split barrel"/>
    <property type="match status" value="1"/>
</dbReference>
<dbReference type="PANTHER" id="PTHR35802">
    <property type="entry name" value="PROTEASE SYNTHASE AND SPORULATION PROTEIN PAI 2"/>
    <property type="match status" value="1"/>
</dbReference>
<organism evidence="1 2">
    <name type="scientific">Psychromonas arctica</name>
    <dbReference type="NCBI Taxonomy" id="168275"/>
    <lineage>
        <taxon>Bacteria</taxon>
        <taxon>Pseudomonadati</taxon>
        <taxon>Pseudomonadota</taxon>
        <taxon>Gammaproteobacteria</taxon>
        <taxon>Alteromonadales</taxon>
        <taxon>Psychromonadaceae</taxon>
        <taxon>Psychromonas</taxon>
    </lineage>
</organism>
<dbReference type="RefSeq" id="WP_341628238.1">
    <property type="nucleotide sequence ID" value="NZ_JBAKBA010000024.1"/>
</dbReference>
<dbReference type="EMBL" id="JBAKBA010000024">
    <property type="protein sequence ID" value="MEL0659701.1"/>
    <property type="molecule type" value="Genomic_DNA"/>
</dbReference>
<sequence>MFIPRKFKQENIEDLVELMRQYSFATLITQSEVGIEATHLPMIVEKKSDKTYLKAHIAKANPLWKSVKNGSEILVIFNGPNCYISPNNYPTKKETGKAVPTWNYVVVHVKGKISFINDPGWILNAIETLTIIHESTQPEPWSLSDAPDEYIQKMIPAIVGIEIEVSSITGQWKLSQNQPEVNQIGVVSVLSENKDSNINEIASMIKANFDK</sequence>
<dbReference type="InterPro" id="IPR012349">
    <property type="entry name" value="Split_barrel_FMN-bd"/>
</dbReference>
<evidence type="ECO:0000313" key="1">
    <source>
        <dbReference type="EMBL" id="MEL0659701.1"/>
    </source>
</evidence>
<reference evidence="1 2" key="1">
    <citation type="submission" date="2024-02" db="EMBL/GenBank/DDBJ databases">
        <title>Bacteria isolated from the canopy kelp, Nereocystis luetkeana.</title>
        <authorList>
            <person name="Pfister C.A."/>
            <person name="Younker I.T."/>
            <person name="Light S.H."/>
        </authorList>
    </citation>
    <scope>NUCLEOTIDE SEQUENCE [LARGE SCALE GENOMIC DNA]</scope>
    <source>
        <strain evidence="1 2">TI.2.07</strain>
    </source>
</reference>
<dbReference type="Pfam" id="PF04299">
    <property type="entry name" value="FMN_bind_2"/>
    <property type="match status" value="1"/>
</dbReference>
<name>A0ABU9HCX3_9GAMM</name>
<dbReference type="Proteomes" id="UP001366060">
    <property type="component" value="Unassembled WGS sequence"/>
</dbReference>
<dbReference type="Gene3D" id="2.30.110.10">
    <property type="entry name" value="Electron Transport, Fmn-binding Protein, Chain A"/>
    <property type="match status" value="1"/>
</dbReference>
<gene>
    <name evidence="1" type="ORF">V6255_11175</name>
</gene>